<dbReference type="SUPFAM" id="SSF51735">
    <property type="entry name" value="NAD(P)-binding Rossmann-fold domains"/>
    <property type="match status" value="1"/>
</dbReference>
<organism evidence="1 2">
    <name type="scientific">Rhodotorula diobovata</name>
    <dbReference type="NCBI Taxonomy" id="5288"/>
    <lineage>
        <taxon>Eukaryota</taxon>
        <taxon>Fungi</taxon>
        <taxon>Dikarya</taxon>
        <taxon>Basidiomycota</taxon>
        <taxon>Pucciniomycotina</taxon>
        <taxon>Microbotryomycetes</taxon>
        <taxon>Sporidiobolales</taxon>
        <taxon>Sporidiobolaceae</taxon>
        <taxon>Rhodotorula</taxon>
    </lineage>
</organism>
<dbReference type="AlphaFoldDB" id="A0A5C5G5L3"/>
<dbReference type="PANTHER" id="PTHR43431:SF7">
    <property type="entry name" value="OXIDOREDUCTASE, SHORT CHAIN DEHYDROGENASE_REDUCTASE FAMILY (AFU_ORTHOLOGUE AFUA_5G14000)"/>
    <property type="match status" value="1"/>
</dbReference>
<evidence type="ECO:0000313" key="2">
    <source>
        <dbReference type="Proteomes" id="UP000311382"/>
    </source>
</evidence>
<dbReference type="Proteomes" id="UP000311382">
    <property type="component" value="Unassembled WGS sequence"/>
</dbReference>
<name>A0A5C5G5L3_9BASI</name>
<evidence type="ECO:0000313" key="1">
    <source>
        <dbReference type="EMBL" id="TNY23624.1"/>
    </source>
</evidence>
<reference evidence="1 2" key="1">
    <citation type="submission" date="2019-03" db="EMBL/GenBank/DDBJ databases">
        <title>Rhodosporidium diobovatum UCD-FST 08-225 genome sequencing, assembly, and annotation.</title>
        <authorList>
            <person name="Fakankun I.U."/>
            <person name="Fristensky B."/>
            <person name="Levin D.B."/>
        </authorList>
    </citation>
    <scope>NUCLEOTIDE SEQUENCE [LARGE SCALE GENOMIC DNA]</scope>
    <source>
        <strain evidence="1 2">UCD-FST 08-225</strain>
    </source>
</reference>
<dbReference type="Pfam" id="PF00106">
    <property type="entry name" value="adh_short"/>
    <property type="match status" value="1"/>
</dbReference>
<comment type="caution">
    <text evidence="1">The sequence shown here is derived from an EMBL/GenBank/DDBJ whole genome shotgun (WGS) entry which is preliminary data.</text>
</comment>
<dbReference type="OrthoDB" id="5399006at2759"/>
<accession>A0A5C5G5L3</accession>
<dbReference type="EMBL" id="SOZI01000009">
    <property type="protein sequence ID" value="TNY23624.1"/>
    <property type="molecule type" value="Genomic_DNA"/>
</dbReference>
<protein>
    <recommendedName>
        <fullName evidence="3">Short-chain dehydrogenase/reductase SDR</fullName>
    </recommendedName>
</protein>
<dbReference type="PANTHER" id="PTHR43431">
    <property type="entry name" value="OXIDOREDUCTASE, SHORT CHAIN DEHYDROGENASE/REDUCTASE FAMILY (AFU_ORTHOLOGUE AFUA_5G14000)"/>
    <property type="match status" value="1"/>
</dbReference>
<dbReference type="Gene3D" id="3.40.50.720">
    <property type="entry name" value="NAD(P)-binding Rossmann-like Domain"/>
    <property type="match status" value="1"/>
</dbReference>
<dbReference type="STRING" id="5288.A0A5C5G5L3"/>
<dbReference type="InterPro" id="IPR036291">
    <property type="entry name" value="NAD(P)-bd_dom_sf"/>
</dbReference>
<sequence>MASSQRTLAILLGVGPGTGAALARAFAKTHTAVALLARNKDKLDSLVSEIQQAGGEASPFSCDVTERASVEAAFEAIRAQFPQHACTAAVFNANSPLNPAPFLELKEEDLRPNVELNLYGAFRFSQSVLPMLEAQGGFLGFSGATASVKGSAKFAAFAPSKGALRLLSQSLAREFGPKGVHVAHVVIDGIIDTERTRGMVGAPKDDDSRINAADLGEAFVYLSQQPKNCWTHEMDVRPAAESF</sequence>
<gene>
    <name evidence="1" type="ORF">DMC30DRAFT_444168</name>
</gene>
<evidence type="ECO:0008006" key="3">
    <source>
        <dbReference type="Google" id="ProtNLM"/>
    </source>
</evidence>
<keyword evidence="2" id="KW-1185">Reference proteome</keyword>
<dbReference type="InterPro" id="IPR002347">
    <property type="entry name" value="SDR_fam"/>
</dbReference>
<proteinExistence type="predicted"/>